<name>A0A0D2KJ07_9CHLO</name>
<feature type="coiled-coil region" evidence="1">
    <location>
        <begin position="279"/>
        <end position="313"/>
    </location>
</feature>
<dbReference type="EMBL" id="KK103314">
    <property type="protein sequence ID" value="KIY95808.1"/>
    <property type="molecule type" value="Genomic_DNA"/>
</dbReference>
<dbReference type="CDD" id="cd14688">
    <property type="entry name" value="bZIP_YAP"/>
    <property type="match status" value="1"/>
</dbReference>
<feature type="compositionally biased region" description="Gly residues" evidence="2">
    <location>
        <begin position="376"/>
        <end position="392"/>
    </location>
</feature>
<evidence type="ECO:0000313" key="4">
    <source>
        <dbReference type="Proteomes" id="UP000054498"/>
    </source>
</evidence>
<feature type="region of interest" description="Disordered" evidence="2">
    <location>
        <begin position="174"/>
        <end position="193"/>
    </location>
</feature>
<dbReference type="PANTHER" id="PTHR16306">
    <property type="entry name" value="TRANSLIN-ASSOCIATED FACTOR X-INTERACTING PROTEIN 1"/>
    <property type="match status" value="1"/>
</dbReference>
<proteinExistence type="predicted"/>
<feature type="region of interest" description="Disordered" evidence="2">
    <location>
        <begin position="373"/>
        <end position="392"/>
    </location>
</feature>
<dbReference type="PANTHER" id="PTHR16306:SF0">
    <property type="entry name" value="TRANSLIN-ASSOCIATED FACTOR X-INTERACTING PROTEIN 1"/>
    <property type="match status" value="1"/>
</dbReference>
<feature type="compositionally biased region" description="Gly residues" evidence="2">
    <location>
        <begin position="93"/>
        <end position="108"/>
    </location>
</feature>
<feature type="region of interest" description="Disordered" evidence="2">
    <location>
        <begin position="202"/>
        <end position="246"/>
    </location>
</feature>
<sequence>MATPNDDALLWQAAHDFFEEEASSGPTGHTGSVPAGSSLLEGADGAFNGVTAAHMQQLQQQHQQQQQHGGASALAAAAQVGGAARPPLHHGGDGSGSGSLGSGGGGGGGVGGSAAYLLPRSGSFGAAPALPGAALMTGGLGTAGGVLLPVAHLPYSMGPQQGIAIVPAHHPFAAAHHQQQQQQQHLQHLQQLQLQQQQQQQALGASVAQSPPAAGDSSSGGDPDADYGDYGGAAAPSGRAGRGRGRAGAGAAAAAAAAAAGGGGPGSQNRSALAQRRFRERQKEKMRSSLQRVEELSAQLGALMAEKDRIQARSRLYEQMLHLNLHHEARLHTDKEIMVREQEMLLEELAAFVNIVSGLDPAAAAAAAQRRAADSGGAGGGGGGSGGSGAGGGVSVEDVRGWSLQHYADRVFPGYIRRLQQLLAAPERSPGAPDGGGGGNSSGGGGELERLVAWRREHEDRRAMFSHFYWAAYLVNREDMAATAAAPPPEATWAAVLQLLALRPDQEASIVAARRSLLAELSRVACDWAAVLPALALELLQVPQERWASCANVGRMIANLVSEREAVAAFVNTVCSETLTLQQEAQLEAASYPWCPDVWAMSGLLARAAGAEDLLTADPLAELSKGTDVLRPLMPFATAFQLLRAPLTAHGAGGRLKRSLLLDTFRTVVPAAAFGAPSGAALRGLTLLEAHMGSFQPVMLYDWLRANLPSVLSVTTLAGGRSSSGGVAGGGAEVAGVGAAADAPAAAAAAALW</sequence>
<feature type="region of interest" description="Disordered" evidence="2">
    <location>
        <begin position="54"/>
        <end position="108"/>
    </location>
</feature>
<dbReference type="OrthoDB" id="547973at2759"/>
<feature type="compositionally biased region" description="Low complexity" evidence="2">
    <location>
        <begin position="210"/>
        <end position="222"/>
    </location>
</feature>
<feature type="region of interest" description="Disordered" evidence="2">
    <location>
        <begin position="21"/>
        <end position="41"/>
    </location>
</feature>
<organism evidence="3 4">
    <name type="scientific">Monoraphidium neglectum</name>
    <dbReference type="NCBI Taxonomy" id="145388"/>
    <lineage>
        <taxon>Eukaryota</taxon>
        <taxon>Viridiplantae</taxon>
        <taxon>Chlorophyta</taxon>
        <taxon>core chlorophytes</taxon>
        <taxon>Chlorophyceae</taxon>
        <taxon>CS clade</taxon>
        <taxon>Sphaeropleales</taxon>
        <taxon>Selenastraceae</taxon>
        <taxon>Monoraphidium</taxon>
    </lineage>
</organism>
<accession>A0A0D2KJ07</accession>
<reference evidence="3 4" key="1">
    <citation type="journal article" date="2013" name="BMC Genomics">
        <title>Reconstruction of the lipid metabolism for the microalga Monoraphidium neglectum from its genome sequence reveals characteristics suitable for biofuel production.</title>
        <authorList>
            <person name="Bogen C."/>
            <person name="Al-Dilaimi A."/>
            <person name="Albersmeier A."/>
            <person name="Wichmann J."/>
            <person name="Grundmann M."/>
            <person name="Rupp O."/>
            <person name="Lauersen K.J."/>
            <person name="Blifernez-Klassen O."/>
            <person name="Kalinowski J."/>
            <person name="Goesmann A."/>
            <person name="Mussgnug J.H."/>
            <person name="Kruse O."/>
        </authorList>
    </citation>
    <scope>NUCLEOTIDE SEQUENCE [LARGE SCALE GENOMIC DNA]</scope>
    <source>
        <strain evidence="3 4">SAG 48.87</strain>
    </source>
</reference>
<evidence type="ECO:0000313" key="3">
    <source>
        <dbReference type="EMBL" id="KIY95808.1"/>
    </source>
</evidence>
<evidence type="ECO:0000256" key="2">
    <source>
        <dbReference type="SAM" id="MobiDB-lite"/>
    </source>
</evidence>
<dbReference type="GeneID" id="25729488"/>
<keyword evidence="1" id="KW-0175">Coiled coil</keyword>
<dbReference type="GO" id="GO:0005737">
    <property type="term" value="C:cytoplasm"/>
    <property type="evidence" value="ECO:0007669"/>
    <property type="project" value="TreeGrafter"/>
</dbReference>
<dbReference type="KEGG" id="mng:MNEG_12154"/>
<evidence type="ECO:0000256" key="1">
    <source>
        <dbReference type="SAM" id="Coils"/>
    </source>
</evidence>
<feature type="region of interest" description="Disordered" evidence="2">
    <location>
        <begin position="426"/>
        <end position="446"/>
    </location>
</feature>
<dbReference type="AlphaFoldDB" id="A0A0D2KJ07"/>
<dbReference type="Proteomes" id="UP000054498">
    <property type="component" value="Unassembled WGS sequence"/>
</dbReference>
<keyword evidence="4" id="KW-1185">Reference proteome</keyword>
<feature type="compositionally biased region" description="Low complexity" evidence="2">
    <location>
        <begin position="54"/>
        <end position="84"/>
    </location>
</feature>
<feature type="compositionally biased region" description="Gly residues" evidence="2">
    <location>
        <begin position="433"/>
        <end position="446"/>
    </location>
</feature>
<dbReference type="RefSeq" id="XP_013894828.1">
    <property type="nucleotide sequence ID" value="XM_014039374.1"/>
</dbReference>
<gene>
    <name evidence="3" type="ORF">MNEG_12154</name>
</gene>
<protein>
    <recommendedName>
        <fullName evidence="5">BZIP domain-containing protein</fullName>
    </recommendedName>
</protein>
<evidence type="ECO:0008006" key="5">
    <source>
        <dbReference type="Google" id="ProtNLM"/>
    </source>
</evidence>